<comment type="caution">
    <text evidence="1">The sequence shown here is derived from an EMBL/GenBank/DDBJ whole genome shotgun (WGS) entry which is preliminary data.</text>
</comment>
<evidence type="ECO:0000313" key="1">
    <source>
        <dbReference type="EMBL" id="CAG4936459.1"/>
    </source>
</evidence>
<evidence type="ECO:0000313" key="2">
    <source>
        <dbReference type="Proteomes" id="UP000691718"/>
    </source>
</evidence>
<dbReference type="AlphaFoldDB" id="A0A8S3W200"/>
<protein>
    <submittedName>
        <fullName evidence="1">(apollo) hypothetical protein</fullName>
    </submittedName>
</protein>
<dbReference type="OrthoDB" id="7836314at2759"/>
<reference evidence="1" key="1">
    <citation type="submission" date="2021-04" db="EMBL/GenBank/DDBJ databases">
        <authorList>
            <person name="Tunstrom K."/>
        </authorList>
    </citation>
    <scope>NUCLEOTIDE SEQUENCE</scope>
</reference>
<gene>
    <name evidence="1" type="ORF">PAPOLLO_LOCUS1199</name>
</gene>
<keyword evidence="2" id="KW-1185">Reference proteome</keyword>
<name>A0A8S3W200_PARAO</name>
<dbReference type="Proteomes" id="UP000691718">
    <property type="component" value="Unassembled WGS sequence"/>
</dbReference>
<proteinExistence type="predicted"/>
<sequence>MVTFSKAIGYCYNTNASKLLTPLCGAIFSLDSIKNMAQGLGVEKVKCLRIVNESTTFGGQYLPDSDIACAVVCMITSTKKLSDKHVRDSMISKVVKQYIHQGKEYVHTRFTTFAKYAGDVPPGLDSLTLIEMYNAVQSVSLPFRKLKIKLGFSNEKILP</sequence>
<accession>A0A8S3W200</accession>
<organism evidence="1 2">
    <name type="scientific">Parnassius apollo</name>
    <name type="common">Apollo butterfly</name>
    <name type="synonym">Papilio apollo</name>
    <dbReference type="NCBI Taxonomy" id="110799"/>
    <lineage>
        <taxon>Eukaryota</taxon>
        <taxon>Metazoa</taxon>
        <taxon>Ecdysozoa</taxon>
        <taxon>Arthropoda</taxon>
        <taxon>Hexapoda</taxon>
        <taxon>Insecta</taxon>
        <taxon>Pterygota</taxon>
        <taxon>Neoptera</taxon>
        <taxon>Endopterygota</taxon>
        <taxon>Lepidoptera</taxon>
        <taxon>Glossata</taxon>
        <taxon>Ditrysia</taxon>
        <taxon>Papilionoidea</taxon>
        <taxon>Papilionidae</taxon>
        <taxon>Parnassiinae</taxon>
        <taxon>Parnassini</taxon>
        <taxon>Parnassius</taxon>
        <taxon>Parnassius</taxon>
    </lineage>
</organism>
<dbReference type="EMBL" id="CAJQZP010000080">
    <property type="protein sequence ID" value="CAG4936459.1"/>
    <property type="molecule type" value="Genomic_DNA"/>
</dbReference>